<dbReference type="GO" id="GO:0005868">
    <property type="term" value="C:cytoplasmic dynein complex"/>
    <property type="evidence" value="ECO:0007669"/>
    <property type="project" value="TreeGrafter"/>
</dbReference>
<feature type="compositionally biased region" description="Basic and acidic residues" evidence="2">
    <location>
        <begin position="28"/>
        <end position="37"/>
    </location>
</feature>
<evidence type="ECO:0000313" key="4">
    <source>
        <dbReference type="Proteomes" id="UP000596742"/>
    </source>
</evidence>
<gene>
    <name evidence="3" type="ORF">MGAL_10B066432</name>
</gene>
<dbReference type="CDD" id="cd21451">
    <property type="entry name" value="DLC-like_TCTEX1D"/>
    <property type="match status" value="1"/>
</dbReference>
<dbReference type="EMBL" id="UYJE01004553">
    <property type="protein sequence ID" value="VDI29011.1"/>
    <property type="molecule type" value="Genomic_DNA"/>
</dbReference>
<keyword evidence="4" id="KW-1185">Reference proteome</keyword>
<dbReference type="AlphaFoldDB" id="A0A8B6E5X7"/>
<protein>
    <submittedName>
        <fullName evidence="3">Uncharacterized protein</fullName>
    </submittedName>
</protein>
<comment type="similarity">
    <text evidence="1">Belongs to the dynein light chain Tctex-type family.</text>
</comment>
<reference evidence="3" key="1">
    <citation type="submission" date="2018-11" db="EMBL/GenBank/DDBJ databases">
        <authorList>
            <person name="Alioto T."/>
            <person name="Alioto T."/>
        </authorList>
    </citation>
    <scope>NUCLEOTIDE SEQUENCE</scope>
</reference>
<feature type="region of interest" description="Disordered" evidence="2">
    <location>
        <begin position="28"/>
        <end position="51"/>
    </location>
</feature>
<dbReference type="Pfam" id="PF03645">
    <property type="entry name" value="Tctex-1"/>
    <property type="match status" value="1"/>
</dbReference>
<dbReference type="OrthoDB" id="10248487at2759"/>
<organism evidence="3 4">
    <name type="scientific">Mytilus galloprovincialis</name>
    <name type="common">Mediterranean mussel</name>
    <dbReference type="NCBI Taxonomy" id="29158"/>
    <lineage>
        <taxon>Eukaryota</taxon>
        <taxon>Metazoa</taxon>
        <taxon>Spiralia</taxon>
        <taxon>Lophotrochozoa</taxon>
        <taxon>Mollusca</taxon>
        <taxon>Bivalvia</taxon>
        <taxon>Autobranchia</taxon>
        <taxon>Pteriomorphia</taxon>
        <taxon>Mytilida</taxon>
        <taxon>Mytiloidea</taxon>
        <taxon>Mytilidae</taxon>
        <taxon>Mytilinae</taxon>
        <taxon>Mytilus</taxon>
    </lineage>
</organism>
<dbReference type="Proteomes" id="UP000596742">
    <property type="component" value="Unassembled WGS sequence"/>
</dbReference>
<evidence type="ECO:0000256" key="1">
    <source>
        <dbReference type="ARBA" id="ARBA00005361"/>
    </source>
</evidence>
<dbReference type="GO" id="GO:0007018">
    <property type="term" value="P:microtubule-based movement"/>
    <property type="evidence" value="ECO:0007669"/>
    <property type="project" value="TreeGrafter"/>
</dbReference>
<dbReference type="GO" id="GO:0005737">
    <property type="term" value="C:cytoplasm"/>
    <property type="evidence" value="ECO:0007669"/>
    <property type="project" value="TreeGrafter"/>
</dbReference>
<evidence type="ECO:0000256" key="2">
    <source>
        <dbReference type="SAM" id="MobiDB-lite"/>
    </source>
</evidence>
<dbReference type="PANTHER" id="PTHR21255">
    <property type="entry name" value="T-COMPLEX-ASSOCIATED-TESTIS-EXPRESSED 1/ DYNEIN LIGHT CHAIN"/>
    <property type="match status" value="1"/>
</dbReference>
<proteinExistence type="inferred from homology"/>
<dbReference type="GO" id="GO:0045505">
    <property type="term" value="F:dynein intermediate chain binding"/>
    <property type="evidence" value="ECO:0007669"/>
    <property type="project" value="TreeGrafter"/>
</dbReference>
<sequence>MARKKSLAPPDMVRKKSIAPQEIHFDIERKGSQDYGRKQSISHGSDISRRMSMAHRRQSVVESLTGRSALILTSNTQQKNVKYENTYKLEPEVKFQTDKIKSVIEEILENELADMTYKPEICVSQSKLLAEKIKQAVKAQDFDKYKLVVIVAIGENEASPSVSFTSRCIWNIIKTCKLIPPQITKTYKLIHPQITKTCKLIPTQIIKTCKLIPPQIIKTCKFIPPQIIKTCKLIPPQIIKTYKLIPPQITKTCKLIPPQIIKTCKLIPPQIIKTYKLIPPQIQDMQTCTTTDY</sequence>
<dbReference type="InterPro" id="IPR005334">
    <property type="entry name" value="Tctex-1-like"/>
</dbReference>
<dbReference type="Gene3D" id="3.30.1140.40">
    <property type="entry name" value="Tctex-1"/>
    <property type="match status" value="1"/>
</dbReference>
<dbReference type="InterPro" id="IPR038586">
    <property type="entry name" value="Tctex-1-like_sf"/>
</dbReference>
<evidence type="ECO:0000313" key="3">
    <source>
        <dbReference type="EMBL" id="VDI29011.1"/>
    </source>
</evidence>
<dbReference type="PANTHER" id="PTHR21255:SF7">
    <property type="entry name" value="DYNEIN LIGHT CHAIN TCTEX-TYPE PROTEIN 2B"/>
    <property type="match status" value="1"/>
</dbReference>
<name>A0A8B6E5X7_MYTGA</name>
<comment type="caution">
    <text evidence="3">The sequence shown here is derived from an EMBL/GenBank/DDBJ whole genome shotgun (WGS) entry which is preliminary data.</text>
</comment>
<accession>A0A8B6E5X7</accession>